<dbReference type="EMBL" id="KN832874">
    <property type="protein sequence ID" value="KIN02581.1"/>
    <property type="molecule type" value="Genomic_DNA"/>
</dbReference>
<evidence type="ECO:0000256" key="1">
    <source>
        <dbReference type="SAM" id="Phobius"/>
    </source>
</evidence>
<dbReference type="Gene3D" id="2.40.70.10">
    <property type="entry name" value="Acid Proteases"/>
    <property type="match status" value="1"/>
</dbReference>
<sequence length="504" mass="52690">TTAANTYQMIWSGQSYGPDGPWQAVQVRIGSNNALVNLYPGGTWGSHILTPSICSNSSLGSICYAETAGLYDPGLSDTSSFGEVFVSPAIDYTDGALQIFGDAPETGIDNWNISNGGSAMFPVGINMAIHTSSWATLPDGSTYPLTVGSLALGAPGTVNQTFGFDNGTPAFNATLLPGYLSTEAPSNKILSSNSYGLHIGSVDPPVAPSLYFGGFDQNRVLGTVSTQQGVPDSAGSIDLLDIELSVNSGASPWSFNSLDGLLASGNSSMKSQLPVGINSLAPYLHLPKSTCDAIASKLPVTYQSKYGLYFWNTDDPQYQKIVSSPSCLGFTFRESESSKNFTINVPFSLLNLTLTAPLTDSPTSYFPCKAETQTHYQLGRAFLQAAFVGVNWNGFNGSAAWWLAQAPGPTTPTQLQIQAIGNTDTSIPASQVDWASTWADTWTPISDAAAQTSTASSASSTNSAVNNAVSSGLSTGAKAGIGVACGIVGLALIIGAIMFFVRRR</sequence>
<keyword evidence="3" id="KW-1185">Reference proteome</keyword>
<evidence type="ECO:0008006" key="4">
    <source>
        <dbReference type="Google" id="ProtNLM"/>
    </source>
</evidence>
<feature type="non-terminal residue" evidence="2">
    <location>
        <position position="504"/>
    </location>
</feature>
<keyword evidence="1" id="KW-0812">Transmembrane</keyword>
<evidence type="ECO:0000313" key="3">
    <source>
        <dbReference type="Proteomes" id="UP000054321"/>
    </source>
</evidence>
<reference evidence="2 3" key="1">
    <citation type="submission" date="2014-04" db="EMBL/GenBank/DDBJ databases">
        <authorList>
            <consortium name="DOE Joint Genome Institute"/>
            <person name="Kuo A."/>
            <person name="Martino E."/>
            <person name="Perotto S."/>
            <person name="Kohler A."/>
            <person name="Nagy L.G."/>
            <person name="Floudas D."/>
            <person name="Copeland A."/>
            <person name="Barry K.W."/>
            <person name="Cichocki N."/>
            <person name="Veneault-Fourrey C."/>
            <person name="LaButti K."/>
            <person name="Lindquist E.A."/>
            <person name="Lipzen A."/>
            <person name="Lundell T."/>
            <person name="Morin E."/>
            <person name="Murat C."/>
            <person name="Sun H."/>
            <person name="Tunlid A."/>
            <person name="Henrissat B."/>
            <person name="Grigoriev I.V."/>
            <person name="Hibbett D.S."/>
            <person name="Martin F."/>
            <person name="Nordberg H.P."/>
            <person name="Cantor M.N."/>
            <person name="Hua S.X."/>
        </authorList>
    </citation>
    <scope>NUCLEOTIDE SEQUENCE [LARGE SCALE GENOMIC DNA]</scope>
    <source>
        <strain evidence="2 3">Zn</strain>
    </source>
</reference>
<dbReference type="OrthoDB" id="4074350at2759"/>
<dbReference type="Proteomes" id="UP000054321">
    <property type="component" value="Unassembled WGS sequence"/>
</dbReference>
<feature type="transmembrane region" description="Helical" evidence="1">
    <location>
        <begin position="479"/>
        <end position="501"/>
    </location>
</feature>
<accession>A0A0C3H343</accession>
<protein>
    <recommendedName>
        <fullName evidence="4">Peptidase A1 domain-containing protein</fullName>
    </recommendedName>
</protein>
<reference evidence="3" key="2">
    <citation type="submission" date="2015-01" db="EMBL/GenBank/DDBJ databases">
        <title>Evolutionary Origins and Diversification of the Mycorrhizal Mutualists.</title>
        <authorList>
            <consortium name="DOE Joint Genome Institute"/>
            <consortium name="Mycorrhizal Genomics Consortium"/>
            <person name="Kohler A."/>
            <person name="Kuo A."/>
            <person name="Nagy L.G."/>
            <person name="Floudas D."/>
            <person name="Copeland A."/>
            <person name="Barry K.W."/>
            <person name="Cichocki N."/>
            <person name="Veneault-Fourrey C."/>
            <person name="LaButti K."/>
            <person name="Lindquist E.A."/>
            <person name="Lipzen A."/>
            <person name="Lundell T."/>
            <person name="Morin E."/>
            <person name="Murat C."/>
            <person name="Riley R."/>
            <person name="Ohm R."/>
            <person name="Sun H."/>
            <person name="Tunlid A."/>
            <person name="Henrissat B."/>
            <person name="Grigoriev I.V."/>
            <person name="Hibbett D.S."/>
            <person name="Martin F."/>
        </authorList>
    </citation>
    <scope>NUCLEOTIDE SEQUENCE [LARGE SCALE GENOMIC DNA]</scope>
    <source>
        <strain evidence="3">Zn</strain>
    </source>
</reference>
<dbReference type="STRING" id="913774.A0A0C3H343"/>
<organism evidence="2 3">
    <name type="scientific">Oidiodendron maius (strain Zn)</name>
    <dbReference type="NCBI Taxonomy" id="913774"/>
    <lineage>
        <taxon>Eukaryota</taxon>
        <taxon>Fungi</taxon>
        <taxon>Dikarya</taxon>
        <taxon>Ascomycota</taxon>
        <taxon>Pezizomycotina</taxon>
        <taxon>Leotiomycetes</taxon>
        <taxon>Leotiomycetes incertae sedis</taxon>
        <taxon>Myxotrichaceae</taxon>
        <taxon>Oidiodendron</taxon>
    </lineage>
</organism>
<gene>
    <name evidence="2" type="ORF">OIDMADRAFT_73564</name>
</gene>
<dbReference type="InterPro" id="IPR021109">
    <property type="entry name" value="Peptidase_aspartic_dom_sf"/>
</dbReference>
<proteinExistence type="predicted"/>
<dbReference type="SUPFAM" id="SSF50630">
    <property type="entry name" value="Acid proteases"/>
    <property type="match status" value="1"/>
</dbReference>
<feature type="non-terminal residue" evidence="2">
    <location>
        <position position="1"/>
    </location>
</feature>
<name>A0A0C3H343_OIDMZ</name>
<dbReference type="HOGENOM" id="CLU_029272_1_0_1"/>
<dbReference type="AlphaFoldDB" id="A0A0C3H343"/>
<keyword evidence="1" id="KW-1133">Transmembrane helix</keyword>
<keyword evidence="1" id="KW-0472">Membrane</keyword>
<dbReference type="InParanoid" id="A0A0C3H343"/>
<evidence type="ECO:0000313" key="2">
    <source>
        <dbReference type="EMBL" id="KIN02581.1"/>
    </source>
</evidence>